<sequence>MCYLGFPANAPAPPEGLGAPLEQQEAPKERAPLPYGDEFMMHCYKVVECDNPEHTRDDWDMCPFAHVGEVVTRRPPQTHLPKLCPKARRACRKGRACVHAHNCFELWLHPSRFKTELCSHGARCDRPLCFFAHYDYEIRRPSPSADEVMAAAEAAGLLGRPSQASSTCCARSGAGSSCHTSSGSGSSRRSSDLGGPLHPPFGALHAQPAWLGQGAALAAAQAHAQQAQAQAQAQMYDRINADFAFAAQCLQAQQHMQAAAMQQQQQQQRQAAAAAGWSSGEWALLSSGASSPPDTSAASLLGFGTPSPPLPVAPAPRVGALGGGAPFDLWSLGGGPAARVVPAPPAPAAPPGLGRQGLTNDEALLLLAGLPGRSAAATNYLCALQSEQARLAAGSAPFF</sequence>
<dbReference type="GO" id="GO:0008270">
    <property type="term" value="F:zinc ion binding"/>
    <property type="evidence" value="ECO:0007669"/>
    <property type="project" value="UniProtKB-KW"/>
</dbReference>
<dbReference type="PANTHER" id="PTHR14493:SF50">
    <property type="entry name" value="RING FINGER PROTEIN UNKEMPT"/>
    <property type="match status" value="1"/>
</dbReference>
<dbReference type="PANTHER" id="PTHR14493">
    <property type="entry name" value="UNKEMPT FAMILY MEMBER"/>
    <property type="match status" value="1"/>
</dbReference>
<comment type="caution">
    <text evidence="7">The sequence shown here is derived from an EMBL/GenBank/DDBJ whole genome shotgun (WGS) entry which is preliminary data.</text>
</comment>
<evidence type="ECO:0000313" key="8">
    <source>
        <dbReference type="Proteomes" id="UP000247498"/>
    </source>
</evidence>
<evidence type="ECO:0000256" key="2">
    <source>
        <dbReference type="ARBA" id="ARBA00022771"/>
    </source>
</evidence>
<feature type="domain" description="AtC3H23-like CCCH zinc finger" evidence="6">
    <location>
        <begin position="38"/>
        <end position="73"/>
    </location>
</feature>
<keyword evidence="1" id="KW-0479">Metal-binding</keyword>
<proteinExistence type="predicted"/>
<evidence type="ECO:0000256" key="1">
    <source>
        <dbReference type="ARBA" id="ARBA00022723"/>
    </source>
</evidence>
<dbReference type="Proteomes" id="UP000247498">
    <property type="component" value="Unassembled WGS sequence"/>
</dbReference>
<dbReference type="STRING" id="307507.A0A2V0P8H9"/>
<evidence type="ECO:0000256" key="4">
    <source>
        <dbReference type="ARBA" id="ARBA00023125"/>
    </source>
</evidence>
<protein>
    <recommendedName>
        <fullName evidence="6">AtC3H23-like CCCH zinc finger domain-containing protein</fullName>
    </recommendedName>
</protein>
<reference evidence="7 8" key="1">
    <citation type="journal article" date="2018" name="Sci. Rep.">
        <title>Raphidocelis subcapitata (=Pseudokirchneriella subcapitata) provides an insight into genome evolution and environmental adaptations in the Sphaeropleales.</title>
        <authorList>
            <person name="Suzuki S."/>
            <person name="Yamaguchi H."/>
            <person name="Nakajima N."/>
            <person name="Kawachi M."/>
        </authorList>
    </citation>
    <scope>NUCLEOTIDE SEQUENCE [LARGE SCALE GENOMIC DNA]</scope>
    <source>
        <strain evidence="7 8">NIES-35</strain>
    </source>
</reference>
<dbReference type="AlphaFoldDB" id="A0A2V0P8H9"/>
<feature type="region of interest" description="Disordered" evidence="5">
    <location>
        <begin position="172"/>
        <end position="199"/>
    </location>
</feature>
<dbReference type="GO" id="GO:0003677">
    <property type="term" value="F:DNA binding"/>
    <property type="evidence" value="ECO:0007669"/>
    <property type="project" value="UniProtKB-KW"/>
</dbReference>
<organism evidence="7 8">
    <name type="scientific">Raphidocelis subcapitata</name>
    <dbReference type="NCBI Taxonomy" id="307507"/>
    <lineage>
        <taxon>Eukaryota</taxon>
        <taxon>Viridiplantae</taxon>
        <taxon>Chlorophyta</taxon>
        <taxon>core chlorophytes</taxon>
        <taxon>Chlorophyceae</taxon>
        <taxon>CS clade</taxon>
        <taxon>Sphaeropleales</taxon>
        <taxon>Selenastraceae</taxon>
        <taxon>Raphidocelis</taxon>
    </lineage>
</organism>
<keyword evidence="4" id="KW-0238">DNA-binding</keyword>
<evidence type="ECO:0000256" key="5">
    <source>
        <dbReference type="SAM" id="MobiDB-lite"/>
    </source>
</evidence>
<name>A0A2V0P8H9_9CHLO</name>
<dbReference type="InterPro" id="IPR057444">
    <property type="entry name" value="Znf-CCCH_AtC3H23-like"/>
</dbReference>
<keyword evidence="2" id="KW-0863">Zinc-finger</keyword>
<dbReference type="EMBL" id="BDRX01000049">
    <property type="protein sequence ID" value="GBF94193.1"/>
    <property type="molecule type" value="Genomic_DNA"/>
</dbReference>
<evidence type="ECO:0000313" key="7">
    <source>
        <dbReference type="EMBL" id="GBF94193.1"/>
    </source>
</evidence>
<dbReference type="InterPro" id="IPR045234">
    <property type="entry name" value="Unkempt-like"/>
</dbReference>
<dbReference type="OrthoDB" id="549312at2759"/>
<gene>
    <name evidence="7" type="ORF">Rsub_06463</name>
</gene>
<evidence type="ECO:0000256" key="3">
    <source>
        <dbReference type="ARBA" id="ARBA00022833"/>
    </source>
</evidence>
<keyword evidence="3" id="KW-0862">Zinc</keyword>
<dbReference type="Pfam" id="PF25512">
    <property type="entry name" value="zf-CCCH_AtC3H23"/>
    <property type="match status" value="1"/>
</dbReference>
<accession>A0A2V0P8H9</accession>
<keyword evidence="8" id="KW-1185">Reference proteome</keyword>
<evidence type="ECO:0000259" key="6">
    <source>
        <dbReference type="Pfam" id="PF25512"/>
    </source>
</evidence>
<dbReference type="InParanoid" id="A0A2V0P8H9"/>
<feature type="compositionally biased region" description="Low complexity" evidence="5">
    <location>
        <begin position="172"/>
        <end position="195"/>
    </location>
</feature>